<keyword evidence="3" id="KW-0633">Potassium transport</keyword>
<evidence type="ECO:0000256" key="1">
    <source>
        <dbReference type="ARBA" id="ARBA00004141"/>
    </source>
</evidence>
<comment type="subcellular location">
    <subcellularLocation>
        <location evidence="1">Membrane</location>
        <topology evidence="1">Multi-pass membrane protein</topology>
    </subcellularLocation>
</comment>
<dbReference type="OrthoDB" id="1889525at2759"/>
<dbReference type="GO" id="GO:0009820">
    <property type="term" value="P:alkaloid metabolic process"/>
    <property type="evidence" value="ECO:0007669"/>
    <property type="project" value="UniProtKB-KW"/>
</dbReference>
<evidence type="ECO:0000256" key="5">
    <source>
        <dbReference type="ARBA" id="ARBA00022958"/>
    </source>
</evidence>
<feature type="domain" description="Cation/H+ exchanger transmembrane" evidence="11">
    <location>
        <begin position="624"/>
        <end position="1008"/>
    </location>
</feature>
<dbReference type="InterPro" id="IPR050794">
    <property type="entry name" value="CPA2_transporter"/>
</dbReference>
<dbReference type="GO" id="GO:0006813">
    <property type="term" value="P:potassium ion transport"/>
    <property type="evidence" value="ECO:0007669"/>
    <property type="project" value="UniProtKB-KW"/>
</dbReference>
<proteinExistence type="inferred from homology"/>
<dbReference type="EMBL" id="MLFT02000006">
    <property type="protein sequence ID" value="PHT44653.1"/>
    <property type="molecule type" value="Genomic_DNA"/>
</dbReference>
<feature type="domain" description="DUF7870" evidence="15">
    <location>
        <begin position="248"/>
        <end position="336"/>
    </location>
</feature>
<keyword evidence="4 10" id="KW-0812">Transmembrane</keyword>
<evidence type="ECO:0000313" key="16">
    <source>
        <dbReference type="EMBL" id="PHT44653.1"/>
    </source>
</evidence>
<comment type="caution">
    <text evidence="16">The sequence shown here is derived from an EMBL/GenBank/DDBJ whole genome shotgun (WGS) entry which is preliminary data.</text>
</comment>
<dbReference type="Pfam" id="PF23259">
    <property type="entry name" value="CHX17_C"/>
    <property type="match status" value="1"/>
</dbReference>
<feature type="transmembrane region" description="Helical" evidence="10">
    <location>
        <begin position="989"/>
        <end position="1011"/>
    </location>
</feature>
<dbReference type="GO" id="GO:0016020">
    <property type="term" value="C:membrane"/>
    <property type="evidence" value="ECO:0007669"/>
    <property type="project" value="UniProtKB-SubCell"/>
</dbReference>
<organism evidence="16 17">
    <name type="scientific">Capsicum baccatum</name>
    <name type="common">Peruvian pepper</name>
    <dbReference type="NCBI Taxonomy" id="33114"/>
    <lineage>
        <taxon>Eukaryota</taxon>
        <taxon>Viridiplantae</taxon>
        <taxon>Streptophyta</taxon>
        <taxon>Embryophyta</taxon>
        <taxon>Tracheophyta</taxon>
        <taxon>Spermatophyta</taxon>
        <taxon>Magnoliopsida</taxon>
        <taxon>eudicotyledons</taxon>
        <taxon>Gunneridae</taxon>
        <taxon>Pentapetalae</taxon>
        <taxon>asterids</taxon>
        <taxon>lamiids</taxon>
        <taxon>Solanales</taxon>
        <taxon>Solanaceae</taxon>
        <taxon>Solanoideae</taxon>
        <taxon>Capsiceae</taxon>
        <taxon>Capsicum</taxon>
    </lineage>
</organism>
<feature type="domain" description="DUF7870" evidence="15">
    <location>
        <begin position="381"/>
        <end position="463"/>
    </location>
</feature>
<dbReference type="InterPro" id="IPR038770">
    <property type="entry name" value="Na+/solute_symporter_sf"/>
</dbReference>
<dbReference type="GO" id="GO:1902600">
    <property type="term" value="P:proton transmembrane transport"/>
    <property type="evidence" value="ECO:0007669"/>
    <property type="project" value="InterPro"/>
</dbReference>
<dbReference type="InterPro" id="IPR057290">
    <property type="entry name" value="CHX17_C"/>
</dbReference>
<sequence>MEKFTLKLNLLGNILVRLVPIIVLVFLARFAYIFTVNIQSPPESLTLSVFGDISGADNRNYYYFVFQNLISDGFLSPNSYSLCIETVTGEDVEALINIGVVDSIGISQNQSPPLIYYGNADRQPFDHDSFDFEFAGTGVLDRSSKPVEFAKEVSRTLKPGGIFVIHTISKDNYSLNSLIQLFSSFKLIRSIEIDGYGYATWQPLIRQVIFEKVIGCVDNFEKMRNLRNLRNYCFTPEYKRELIQKAEPLKLWRKSKRDVKNVKYLSSMVDISFKKRYIYVDVGARSYGSSIGSWFNRVYPKQNKTFEIYAIEGEREYHEEYRRKGVSLLPYVAWLRNETLYFEITREQTRKSVERGRGIGRTQSARSSLDYVTDSDKILGFDFAGWLMSLFEERDYLVVKMDVEGSEFHLVKKLIESGAICLIDELFLECHYDDGRWQSLKFYALCRGWQCLALAMVVSSDSAGGRYWWLAAMVVVAVGNASIRYVRSDSGGGCWQCLASAMVVSSDSGGGWCRCNIGGGGWQCLTSAMVVSSDSAGGCWQCNSGDGCWQCLASAMVVSSIRVVVVGLGVSSDSAGGWHLVVRSDSGLVVVAVGNASIRYGFYIGDDPLDYAVPSLLLQLSLISIFTRILQSLLKPLGQPLIVSQILGGVILGPSVIGKNGELSSKVFPTKGRSVLDTLSVFGFMLFIFQIGVKIDLSIVLKSSKKALAVGILVFFVPFGLASFTVFLLEKFVSLDPELITLLSRVVILQSMTAYPGIACFLDELKILNSEMGRLASSSSIICDICHWTILSLKYALGLAKAKSARVTLGSLGSIGLYIIVIAFGIRPAIMWAIRQTPEGKPIKNVYVLIVLVLLLWCGFTGEVIGLSSIVACFLFGLFVPDGPPLGAAIVERLDCFVSMLLMPPFFTICGLQMNVFSIVRLKNLGVLQLVVLVAFIGKTVGTILPLLLWRVPLRDAFSLALIMNSKGIMELAFLNDFKKNKDMSEENYTIMLISVVVITGVVSPLVKVLYDPSSKYIAYKRRTIMHSRENDEFRILACIHSQENVRAVISLLQVSNPTKESCINLVVLHLTKLTGRASSVLIAHQKRDRPSTNPTQSERIFNIFEKLEQQNSDLIMVHCYKGVSPYVTMHNDVCSLALEKRTTLIIVPFHKHWMCEKRIETSYAYRHLNKNVLEKSPCSVGILIDRGTKKSRYAITVPSLYRVVVLFFGGADDREALSYAERMSKHPSVKMTFIRFTRSGNAFENVVGGSERSKVLDSQILNEFNLQYLHSEQVSYQEAEVKRGADVLEVIKSLGRFYDLVMVGKRHVDSPILLQLTKRTDEDGELGIVGGILVASDFESETSVLVVQQQTRLWGLHDPEESTHLRRIN</sequence>
<feature type="transmembrane region" description="Helical" evidence="10">
    <location>
        <begin position="927"/>
        <end position="950"/>
    </location>
</feature>
<dbReference type="InterPro" id="IPR006153">
    <property type="entry name" value="Cation/H_exchanger_TM"/>
</dbReference>
<evidence type="ECO:0000313" key="17">
    <source>
        <dbReference type="Proteomes" id="UP000224567"/>
    </source>
</evidence>
<feature type="transmembrane region" description="Helical" evidence="10">
    <location>
        <begin position="707"/>
        <end position="728"/>
    </location>
</feature>
<feature type="domain" description="Cation/H(+) antiporter central" evidence="13">
    <location>
        <begin position="1067"/>
        <end position="1189"/>
    </location>
</feature>
<dbReference type="Pfam" id="PF08241">
    <property type="entry name" value="Methyltransf_11"/>
    <property type="match status" value="1"/>
</dbReference>
<dbReference type="Gene3D" id="3.40.50.150">
    <property type="entry name" value="Vaccinia Virus protein VP39"/>
    <property type="match status" value="2"/>
</dbReference>
<evidence type="ECO:0000256" key="6">
    <source>
        <dbReference type="ARBA" id="ARBA00022989"/>
    </source>
</evidence>
<keyword evidence="2" id="KW-0813">Transport</keyword>
<dbReference type="Pfam" id="PF25276">
    <property type="entry name" value="DUF7870"/>
    <property type="match status" value="2"/>
</dbReference>
<dbReference type="GO" id="GO:0015297">
    <property type="term" value="F:antiporter activity"/>
    <property type="evidence" value="ECO:0007669"/>
    <property type="project" value="InterPro"/>
</dbReference>
<dbReference type="PANTHER" id="PTHR32468">
    <property type="entry name" value="CATION/H + ANTIPORTER"/>
    <property type="match status" value="1"/>
</dbReference>
<dbReference type="PANTHER" id="PTHR32468:SF164">
    <property type="entry name" value="OS05G0485000 PROTEIN"/>
    <property type="match status" value="1"/>
</dbReference>
<evidence type="ECO:0000256" key="9">
    <source>
        <dbReference type="ARBA" id="ARBA00038341"/>
    </source>
</evidence>
<reference evidence="17" key="2">
    <citation type="journal article" date="2017" name="J. Anim. Genet.">
        <title>Multiple reference genome sequences of hot pepper reveal the massive evolution of plant disease resistance genes by retroduplication.</title>
        <authorList>
            <person name="Kim S."/>
            <person name="Park J."/>
            <person name="Yeom S.-I."/>
            <person name="Kim Y.-M."/>
            <person name="Seo E."/>
            <person name="Kim K.-T."/>
            <person name="Kim M.-S."/>
            <person name="Lee J.M."/>
            <person name="Cheong K."/>
            <person name="Shin H.-S."/>
            <person name="Kim S.-B."/>
            <person name="Han K."/>
            <person name="Lee J."/>
            <person name="Park M."/>
            <person name="Lee H.-A."/>
            <person name="Lee H.-Y."/>
            <person name="Lee Y."/>
            <person name="Oh S."/>
            <person name="Lee J.H."/>
            <person name="Choi E."/>
            <person name="Choi E."/>
            <person name="Lee S.E."/>
            <person name="Jeon J."/>
            <person name="Kim H."/>
            <person name="Choi G."/>
            <person name="Song H."/>
            <person name="Lee J."/>
            <person name="Lee S.-C."/>
            <person name="Kwon J.-K."/>
            <person name="Lee H.-Y."/>
            <person name="Koo N."/>
            <person name="Hong Y."/>
            <person name="Kim R.W."/>
            <person name="Kang W.-H."/>
            <person name="Huh J.H."/>
            <person name="Kang B.-C."/>
            <person name="Yang T.-J."/>
            <person name="Lee Y.-H."/>
            <person name="Bennetzen J.L."/>
            <person name="Choi D."/>
        </authorList>
    </citation>
    <scope>NUCLEOTIDE SEQUENCE [LARGE SCALE GENOMIC DNA]</scope>
    <source>
        <strain evidence="17">cv. PBC81</strain>
    </source>
</reference>
<feature type="transmembrane region" description="Helical" evidence="10">
    <location>
        <begin position="12"/>
        <end position="34"/>
    </location>
</feature>
<feature type="domain" description="Cation/H(+) antiporter C-terminal" evidence="14">
    <location>
        <begin position="1204"/>
        <end position="1352"/>
    </location>
</feature>
<keyword evidence="6 10" id="KW-1133">Transmembrane helix</keyword>
<dbReference type="GO" id="GO:0006885">
    <property type="term" value="P:regulation of pH"/>
    <property type="evidence" value="ECO:0007669"/>
    <property type="project" value="TreeGrafter"/>
</dbReference>
<comment type="similarity">
    <text evidence="9">Belongs to the monovalent cation:proton antiporter 2 (CPA2) transporter (TC 2.A.37) family. CHX (TC 2.A.37.4) subfamily.</text>
</comment>
<feature type="transmembrane region" description="Helical" evidence="10">
    <location>
        <begin position="846"/>
        <end position="877"/>
    </location>
</feature>
<evidence type="ECO:0008006" key="18">
    <source>
        <dbReference type="Google" id="ProtNLM"/>
    </source>
</evidence>
<evidence type="ECO:0000256" key="3">
    <source>
        <dbReference type="ARBA" id="ARBA00022538"/>
    </source>
</evidence>
<name>A0A2G2WHE5_CAPBA</name>
<evidence type="ECO:0000256" key="10">
    <source>
        <dbReference type="SAM" id="Phobius"/>
    </source>
</evidence>
<accession>A0A2G2WHE5</accession>
<protein>
    <recommendedName>
        <fullName evidence="18">Cation/H+ exchanger domain-containing protein</fullName>
    </recommendedName>
</protein>
<dbReference type="InterPro" id="IPR057192">
    <property type="entry name" value="DUF7870"/>
</dbReference>
<keyword evidence="5" id="KW-0630">Potassium</keyword>
<dbReference type="Proteomes" id="UP000224567">
    <property type="component" value="Unassembled WGS sequence"/>
</dbReference>
<dbReference type="GO" id="GO:0008757">
    <property type="term" value="F:S-adenosylmethionine-dependent methyltransferase activity"/>
    <property type="evidence" value="ECO:0007669"/>
    <property type="project" value="InterPro"/>
</dbReference>
<evidence type="ECO:0000259" key="14">
    <source>
        <dbReference type="Pfam" id="PF23259"/>
    </source>
</evidence>
<dbReference type="Pfam" id="PF23256">
    <property type="entry name" value="CHX17_2nd"/>
    <property type="match status" value="1"/>
</dbReference>
<dbReference type="InterPro" id="IPR057291">
    <property type="entry name" value="CHX17_2nd"/>
</dbReference>
<dbReference type="Pfam" id="PF00999">
    <property type="entry name" value="Na_H_Exchanger"/>
    <property type="match status" value="1"/>
</dbReference>
<dbReference type="Gene3D" id="1.20.1530.20">
    <property type="match status" value="1"/>
</dbReference>
<evidence type="ECO:0000259" key="15">
    <source>
        <dbReference type="Pfam" id="PF25276"/>
    </source>
</evidence>
<feature type="transmembrane region" description="Helical" evidence="10">
    <location>
        <begin position="815"/>
        <end position="834"/>
    </location>
</feature>
<evidence type="ECO:0000259" key="11">
    <source>
        <dbReference type="Pfam" id="PF00999"/>
    </source>
</evidence>
<dbReference type="SUPFAM" id="SSF53335">
    <property type="entry name" value="S-adenosyl-L-methionine-dependent methyltransferases"/>
    <property type="match status" value="1"/>
</dbReference>
<keyword evidence="7" id="KW-0406">Ion transport</keyword>
<evidence type="ECO:0000256" key="7">
    <source>
        <dbReference type="ARBA" id="ARBA00023065"/>
    </source>
</evidence>
<feature type="transmembrane region" description="Helical" evidence="10">
    <location>
        <begin position="678"/>
        <end position="695"/>
    </location>
</feature>
<dbReference type="GO" id="GO:0012505">
    <property type="term" value="C:endomembrane system"/>
    <property type="evidence" value="ECO:0007669"/>
    <property type="project" value="TreeGrafter"/>
</dbReference>
<dbReference type="InterPro" id="IPR029063">
    <property type="entry name" value="SAM-dependent_MTases_sf"/>
</dbReference>
<gene>
    <name evidence="16" type="ORF">CQW23_13811</name>
</gene>
<evidence type="ECO:0000256" key="4">
    <source>
        <dbReference type="ARBA" id="ARBA00022692"/>
    </source>
</evidence>
<evidence type="ECO:0000259" key="12">
    <source>
        <dbReference type="Pfam" id="PF08241"/>
    </source>
</evidence>
<reference evidence="16 17" key="1">
    <citation type="journal article" date="2017" name="Genome Biol.">
        <title>New reference genome sequences of hot pepper reveal the massive evolution of plant disease-resistance genes by retroduplication.</title>
        <authorList>
            <person name="Kim S."/>
            <person name="Park J."/>
            <person name="Yeom S.I."/>
            <person name="Kim Y.M."/>
            <person name="Seo E."/>
            <person name="Kim K.T."/>
            <person name="Kim M.S."/>
            <person name="Lee J.M."/>
            <person name="Cheong K."/>
            <person name="Shin H.S."/>
            <person name="Kim S.B."/>
            <person name="Han K."/>
            <person name="Lee J."/>
            <person name="Park M."/>
            <person name="Lee H.A."/>
            <person name="Lee H.Y."/>
            <person name="Lee Y."/>
            <person name="Oh S."/>
            <person name="Lee J.H."/>
            <person name="Choi E."/>
            <person name="Choi E."/>
            <person name="Lee S.E."/>
            <person name="Jeon J."/>
            <person name="Kim H."/>
            <person name="Choi G."/>
            <person name="Song H."/>
            <person name="Lee J."/>
            <person name="Lee S.C."/>
            <person name="Kwon J.K."/>
            <person name="Lee H.Y."/>
            <person name="Koo N."/>
            <person name="Hong Y."/>
            <person name="Kim R.W."/>
            <person name="Kang W.H."/>
            <person name="Huh J.H."/>
            <person name="Kang B.C."/>
            <person name="Yang T.J."/>
            <person name="Lee Y.H."/>
            <person name="Bennetzen J.L."/>
            <person name="Choi D."/>
        </authorList>
    </citation>
    <scope>NUCLEOTIDE SEQUENCE [LARGE SCALE GENOMIC DNA]</scope>
    <source>
        <strain evidence="17">cv. PBC81</strain>
    </source>
</reference>
<dbReference type="InterPro" id="IPR013216">
    <property type="entry name" value="Methyltransf_11"/>
</dbReference>
<evidence type="ECO:0000256" key="2">
    <source>
        <dbReference type="ARBA" id="ARBA00022448"/>
    </source>
</evidence>
<keyword evidence="8 10" id="KW-0472">Membrane</keyword>
<feature type="domain" description="Methyltransferase type 11" evidence="12">
    <location>
        <begin position="115"/>
        <end position="165"/>
    </location>
</feature>
<evidence type="ECO:0000256" key="8">
    <source>
        <dbReference type="ARBA" id="ARBA00023136"/>
    </source>
</evidence>
<evidence type="ECO:0000259" key="13">
    <source>
        <dbReference type="Pfam" id="PF23256"/>
    </source>
</evidence>
<feature type="transmembrane region" description="Helical" evidence="10">
    <location>
        <begin position="897"/>
        <end position="920"/>
    </location>
</feature>
<keyword evidence="17" id="KW-1185">Reference proteome</keyword>